<dbReference type="GO" id="GO:0001755">
    <property type="term" value="P:neural crest cell migration"/>
    <property type="evidence" value="ECO:0007669"/>
    <property type="project" value="TreeGrafter"/>
</dbReference>
<dbReference type="Proteomes" id="UP000694621">
    <property type="component" value="Unplaced"/>
</dbReference>
<dbReference type="CDD" id="cd00057">
    <property type="entry name" value="FA58C"/>
    <property type="match status" value="1"/>
</dbReference>
<dbReference type="InterPro" id="IPR035914">
    <property type="entry name" value="Sperma_CUB_dom_sf"/>
</dbReference>
<dbReference type="InterPro" id="IPR000421">
    <property type="entry name" value="FA58C"/>
</dbReference>
<evidence type="ECO:0000313" key="17">
    <source>
        <dbReference type="Proteomes" id="UP000694621"/>
    </source>
</evidence>
<evidence type="ECO:0000256" key="5">
    <source>
        <dbReference type="ARBA" id="ARBA00022737"/>
    </source>
</evidence>
<dbReference type="GO" id="GO:0005886">
    <property type="term" value="C:plasma membrane"/>
    <property type="evidence" value="ECO:0007669"/>
    <property type="project" value="TreeGrafter"/>
</dbReference>
<dbReference type="PANTHER" id="PTHR46806:SF4">
    <property type="entry name" value="NEUROPILIN-1"/>
    <property type="match status" value="1"/>
</dbReference>
<evidence type="ECO:0000256" key="1">
    <source>
        <dbReference type="ARBA" id="ARBA00004479"/>
    </source>
</evidence>
<dbReference type="PROSITE" id="PS50022">
    <property type="entry name" value="FA58C_3"/>
    <property type="match status" value="2"/>
</dbReference>
<evidence type="ECO:0000313" key="16">
    <source>
        <dbReference type="Ensembl" id="ENSAMXP00005049953.1"/>
    </source>
</evidence>
<dbReference type="SMART" id="SM00231">
    <property type="entry name" value="FA58C"/>
    <property type="match status" value="1"/>
</dbReference>
<dbReference type="GO" id="GO:0030424">
    <property type="term" value="C:axon"/>
    <property type="evidence" value="ECO:0007669"/>
    <property type="project" value="TreeGrafter"/>
</dbReference>
<comment type="caution">
    <text evidence="12">Lacks conserved residue(s) required for the propagation of feature annotation.</text>
</comment>
<feature type="transmembrane region" description="Helical" evidence="13">
    <location>
        <begin position="514"/>
        <end position="539"/>
    </location>
</feature>
<feature type="domain" description="CUB" evidence="14">
    <location>
        <begin position="6"/>
        <end position="60"/>
    </location>
</feature>
<evidence type="ECO:0000256" key="7">
    <source>
        <dbReference type="ARBA" id="ARBA00022989"/>
    </source>
</evidence>
<dbReference type="InterPro" id="IPR050633">
    <property type="entry name" value="Neuropilin_MCO_CoagFactor"/>
</dbReference>
<keyword evidence="8 13" id="KW-0472">Membrane</keyword>
<dbReference type="GO" id="GO:0002040">
    <property type="term" value="P:sprouting angiogenesis"/>
    <property type="evidence" value="ECO:0007669"/>
    <property type="project" value="TreeGrafter"/>
</dbReference>
<evidence type="ECO:0000256" key="6">
    <source>
        <dbReference type="ARBA" id="ARBA00022974"/>
    </source>
</evidence>
<protein>
    <submittedName>
        <fullName evidence="16">Neuropilin 1b</fullName>
    </submittedName>
</protein>
<dbReference type="InterPro" id="IPR022579">
    <property type="entry name" value="Neuropilin_C"/>
</dbReference>
<dbReference type="FunFam" id="2.60.120.260:FF:000013">
    <property type="entry name" value="Neuropilin"/>
    <property type="match status" value="1"/>
</dbReference>
<reference evidence="16" key="1">
    <citation type="submission" date="2025-08" db="UniProtKB">
        <authorList>
            <consortium name="Ensembl"/>
        </authorList>
    </citation>
    <scope>IDENTIFICATION</scope>
</reference>
<dbReference type="GO" id="GO:0010595">
    <property type="term" value="P:positive regulation of endothelial cell migration"/>
    <property type="evidence" value="ECO:0007669"/>
    <property type="project" value="TreeGrafter"/>
</dbReference>
<dbReference type="Pfam" id="PF00431">
    <property type="entry name" value="CUB"/>
    <property type="match status" value="2"/>
</dbReference>
<dbReference type="GO" id="GO:0048010">
    <property type="term" value="P:vascular endothelial growth factor receptor signaling pathway"/>
    <property type="evidence" value="ECO:0007669"/>
    <property type="project" value="TreeGrafter"/>
</dbReference>
<comment type="subcellular location">
    <subcellularLocation>
        <location evidence="1">Membrane</location>
        <topology evidence="1">Single-pass type I membrane protein</topology>
    </subcellularLocation>
</comment>
<accession>A0A8B9LDR7</accession>
<dbReference type="FunFam" id="2.60.120.290:FF:000003">
    <property type="entry name" value="Neuropilin"/>
    <property type="match status" value="1"/>
</dbReference>
<name>A0A8B9LDR7_ASTMX</name>
<keyword evidence="2" id="KW-0037">Angiogenesis</keyword>
<evidence type="ECO:0000256" key="9">
    <source>
        <dbReference type="ARBA" id="ARBA00023157"/>
    </source>
</evidence>
<keyword evidence="7 13" id="KW-1133">Transmembrane helix</keyword>
<evidence type="ECO:0000256" key="10">
    <source>
        <dbReference type="ARBA" id="ARBA00023180"/>
    </source>
</evidence>
<feature type="disulfide bond" evidence="12">
    <location>
        <begin position="6"/>
        <end position="33"/>
    </location>
</feature>
<evidence type="ECO:0000256" key="4">
    <source>
        <dbReference type="ARBA" id="ARBA00022729"/>
    </source>
</evidence>
<dbReference type="GO" id="GO:0017154">
    <property type="term" value="F:semaphorin receptor activity"/>
    <property type="evidence" value="ECO:0007669"/>
    <property type="project" value="TreeGrafter"/>
</dbReference>
<dbReference type="GO" id="GO:0001570">
    <property type="term" value="P:vasculogenesis"/>
    <property type="evidence" value="ECO:0007669"/>
    <property type="project" value="TreeGrafter"/>
</dbReference>
<dbReference type="GO" id="GO:0005021">
    <property type="term" value="F:vascular endothelial growth factor receptor activity"/>
    <property type="evidence" value="ECO:0007669"/>
    <property type="project" value="TreeGrafter"/>
</dbReference>
<dbReference type="GO" id="GO:0007411">
    <property type="term" value="P:axon guidance"/>
    <property type="evidence" value="ECO:0007669"/>
    <property type="project" value="TreeGrafter"/>
</dbReference>
<evidence type="ECO:0000256" key="11">
    <source>
        <dbReference type="ARBA" id="ARBA00023207"/>
    </source>
</evidence>
<dbReference type="CDD" id="cd00041">
    <property type="entry name" value="CUB"/>
    <property type="match status" value="1"/>
</dbReference>
<dbReference type="AlphaFoldDB" id="A0A8B9LDR7"/>
<dbReference type="PROSITE" id="PS01285">
    <property type="entry name" value="FA58C_1"/>
    <property type="match status" value="1"/>
</dbReference>
<dbReference type="Gene3D" id="2.60.120.290">
    <property type="entry name" value="Spermadhesin, CUB domain"/>
    <property type="match status" value="2"/>
</dbReference>
<keyword evidence="9 12" id="KW-1015">Disulfide bond</keyword>
<evidence type="ECO:0000259" key="15">
    <source>
        <dbReference type="PROSITE" id="PS50022"/>
    </source>
</evidence>
<dbReference type="Pfam" id="PF00754">
    <property type="entry name" value="F5_F8_type_C"/>
    <property type="match status" value="1"/>
</dbReference>
<dbReference type="GO" id="GO:0038085">
    <property type="term" value="F:vascular endothelial growth factor binding"/>
    <property type="evidence" value="ECO:0007669"/>
    <property type="project" value="TreeGrafter"/>
</dbReference>
<dbReference type="InterPro" id="IPR000859">
    <property type="entry name" value="CUB_dom"/>
</dbReference>
<dbReference type="Pfam" id="PF11980">
    <property type="entry name" value="DUF3481"/>
    <property type="match status" value="1"/>
</dbReference>
<sequence length="578" mass="64277">VWASSCGGNITISSAGYVTSPGYPSSYPLSEQCVWLIRAPDPQQKILINFNPHFDLENRELLEKIKPRVLICSRNLTAPSGVIRTPGFPDKYPNNLECTIIIFAPKMAEIVLEFESFDIEPDPSAPTGAVCRFDYLEIWDGYPTVGPHIGRYCGQHSPGRVISYTGILSLSIHTDNAISKEGFSANYSIRSNECMDPLGMESGEISDEAITASSQYNPSWSPLRSRLNYTKNGWTPSEDSPREWIQVHHNTHTHLFHISLKKSLSLSLFFHTKNNKHNSPCSSMLGMVSGHISDAQISVWPEVERGWLPEQARLLTGRSGWVSPISHSATLSPYLELDLGGMRWVTGVVLQGGKHREKSMFVRRFRLSYSTNGSDWSNVLEEYSGKPKLFLGNQNHDTPEVRSFDQLMTRFVRVYPERGGPDGMGLRLELLGCELEHAWLCLCLLQVIIEGVIDGASSGHISVDNVRIVTTVGPEECKGKPRPFTILPPSLLMEDTVWRFGRRGGSMLKTLDPILITIIVMSAVGVLLGAVCGVVLYCACSQNPDRNLSALENYNFELVDGIKLKKEKVNAQKSYSEA</sequence>
<evidence type="ECO:0000256" key="12">
    <source>
        <dbReference type="PROSITE-ProRule" id="PRU00059"/>
    </source>
</evidence>
<dbReference type="PROSITE" id="PS01180">
    <property type="entry name" value="CUB"/>
    <property type="match status" value="2"/>
</dbReference>
<dbReference type="SUPFAM" id="SSF49854">
    <property type="entry name" value="Spermadhesin, CUB domain"/>
    <property type="match status" value="2"/>
</dbReference>
<evidence type="ECO:0000256" key="13">
    <source>
        <dbReference type="SAM" id="Phobius"/>
    </source>
</evidence>
<dbReference type="GO" id="GO:0051491">
    <property type="term" value="P:positive regulation of filopodium assembly"/>
    <property type="evidence" value="ECO:0007669"/>
    <property type="project" value="TreeGrafter"/>
</dbReference>
<dbReference type="GO" id="GO:0009611">
    <property type="term" value="P:response to wounding"/>
    <property type="evidence" value="ECO:0007669"/>
    <property type="project" value="TreeGrafter"/>
</dbReference>
<dbReference type="GO" id="GO:0005925">
    <property type="term" value="C:focal adhesion"/>
    <property type="evidence" value="ECO:0007669"/>
    <property type="project" value="TreeGrafter"/>
</dbReference>
<evidence type="ECO:0000256" key="2">
    <source>
        <dbReference type="ARBA" id="ARBA00022657"/>
    </source>
</evidence>
<dbReference type="InterPro" id="IPR008979">
    <property type="entry name" value="Galactose-bd-like_sf"/>
</dbReference>
<keyword evidence="6" id="KW-0654">Proteoglycan</keyword>
<dbReference type="SMART" id="SM00042">
    <property type="entry name" value="CUB"/>
    <property type="match status" value="1"/>
</dbReference>
<keyword evidence="5" id="KW-0677">Repeat</keyword>
<keyword evidence="4" id="KW-0732">Signal</keyword>
<feature type="domain" description="F5/8 type C" evidence="15">
    <location>
        <begin position="194"/>
        <end position="247"/>
    </location>
</feature>
<evidence type="ECO:0000256" key="3">
    <source>
        <dbReference type="ARBA" id="ARBA00022692"/>
    </source>
</evidence>
<evidence type="ECO:0000256" key="8">
    <source>
        <dbReference type="ARBA" id="ARBA00023136"/>
    </source>
</evidence>
<dbReference type="PANTHER" id="PTHR46806">
    <property type="entry name" value="F5/8 TYPE C DOMAIN-CONTAINING PROTEIN"/>
    <property type="match status" value="1"/>
</dbReference>
<keyword evidence="10" id="KW-0325">Glycoprotein</keyword>
<dbReference type="Gene3D" id="2.60.120.260">
    <property type="entry name" value="Galactose-binding domain-like"/>
    <property type="match status" value="2"/>
</dbReference>
<proteinExistence type="predicted"/>
<dbReference type="SUPFAM" id="SSF49785">
    <property type="entry name" value="Galactose-binding domain-like"/>
    <property type="match status" value="2"/>
</dbReference>
<dbReference type="Ensembl" id="ENSAMXT00005054148.1">
    <property type="protein sequence ID" value="ENSAMXP00005049953.1"/>
    <property type="gene ID" value="ENSAMXG00005022456.1"/>
</dbReference>
<keyword evidence="11" id="KW-0357">Heparan sulfate</keyword>
<dbReference type="PROSITE" id="PS01286">
    <property type="entry name" value="FA58C_2"/>
    <property type="match status" value="1"/>
</dbReference>
<keyword evidence="3 13" id="KW-0812">Transmembrane</keyword>
<evidence type="ECO:0000259" key="14">
    <source>
        <dbReference type="PROSITE" id="PS01180"/>
    </source>
</evidence>
<dbReference type="GO" id="GO:0030947">
    <property type="term" value="P:regulation of vascular endothelial growth factor receptor signaling pathway"/>
    <property type="evidence" value="ECO:0007669"/>
    <property type="project" value="TreeGrafter"/>
</dbReference>
<organism evidence="16 17">
    <name type="scientific">Astyanax mexicanus</name>
    <name type="common">Blind cave fish</name>
    <name type="synonym">Astyanax fasciatus mexicanus</name>
    <dbReference type="NCBI Taxonomy" id="7994"/>
    <lineage>
        <taxon>Eukaryota</taxon>
        <taxon>Metazoa</taxon>
        <taxon>Chordata</taxon>
        <taxon>Craniata</taxon>
        <taxon>Vertebrata</taxon>
        <taxon>Euteleostomi</taxon>
        <taxon>Actinopterygii</taxon>
        <taxon>Neopterygii</taxon>
        <taxon>Teleostei</taxon>
        <taxon>Ostariophysi</taxon>
        <taxon>Characiformes</taxon>
        <taxon>Characoidei</taxon>
        <taxon>Acestrorhamphidae</taxon>
        <taxon>Acestrorhamphinae</taxon>
        <taxon>Astyanax</taxon>
    </lineage>
</organism>
<feature type="domain" description="CUB" evidence="14">
    <location>
        <begin position="72"/>
        <end position="190"/>
    </location>
</feature>
<feature type="domain" description="F5/8 type C" evidence="15">
    <location>
        <begin position="281"/>
        <end position="433"/>
    </location>
</feature>